<dbReference type="Pfam" id="PF04072">
    <property type="entry name" value="LCM"/>
    <property type="match status" value="1"/>
</dbReference>
<comment type="function">
    <text evidence="8">Methylates the carboxyl group of the C-terminal leucine residue of protein phosphatase 2A catalytic subunits to form alpha-leucine ester residues.</text>
</comment>
<dbReference type="GO" id="GO:0032259">
    <property type="term" value="P:methylation"/>
    <property type="evidence" value="ECO:0007669"/>
    <property type="project" value="UniProtKB-KW"/>
</dbReference>
<keyword evidence="5 8" id="KW-0489">Methyltransferase</keyword>
<dbReference type="AlphaFoldDB" id="A0A1Y2FFT5"/>
<keyword evidence="11" id="KW-1185">Reference proteome</keyword>
<feature type="binding site" evidence="9">
    <location>
        <position position="101"/>
    </location>
    <ligand>
        <name>S-adenosyl-L-methionine</name>
        <dbReference type="ChEBI" id="CHEBI:59789"/>
    </ligand>
</feature>
<comment type="catalytic activity">
    <reaction evidence="1 8">
        <text>[phosphatase 2A protein]-C-terminal L-leucine + S-adenosyl-L-methionine = [phosphatase 2A protein]-C-terminal L-leucine methyl ester + S-adenosyl-L-homocysteine</text>
        <dbReference type="Rhea" id="RHEA:48544"/>
        <dbReference type="Rhea" id="RHEA-COMP:12134"/>
        <dbReference type="Rhea" id="RHEA-COMP:12135"/>
        <dbReference type="ChEBI" id="CHEBI:57856"/>
        <dbReference type="ChEBI" id="CHEBI:59789"/>
        <dbReference type="ChEBI" id="CHEBI:90516"/>
        <dbReference type="ChEBI" id="CHEBI:90517"/>
        <dbReference type="EC" id="2.1.1.233"/>
    </reaction>
</comment>
<evidence type="ECO:0000256" key="5">
    <source>
        <dbReference type="ARBA" id="ARBA00022603"/>
    </source>
</evidence>
<evidence type="ECO:0000256" key="9">
    <source>
        <dbReference type="PIRSR" id="PIRSR016305-1"/>
    </source>
</evidence>
<organism evidence="10 11">
    <name type="scientific">Neocallimastix californiae</name>
    <dbReference type="NCBI Taxonomy" id="1754190"/>
    <lineage>
        <taxon>Eukaryota</taxon>
        <taxon>Fungi</taxon>
        <taxon>Fungi incertae sedis</taxon>
        <taxon>Chytridiomycota</taxon>
        <taxon>Chytridiomycota incertae sedis</taxon>
        <taxon>Neocallimastigomycetes</taxon>
        <taxon>Neocallimastigales</taxon>
        <taxon>Neocallimastigaceae</taxon>
        <taxon>Neocallimastix</taxon>
    </lineage>
</organism>
<reference evidence="10 11" key="1">
    <citation type="submission" date="2016-08" db="EMBL/GenBank/DDBJ databases">
        <title>A Parts List for Fungal Cellulosomes Revealed by Comparative Genomics.</title>
        <authorList>
            <consortium name="DOE Joint Genome Institute"/>
            <person name="Haitjema C.H."/>
            <person name="Gilmore S.P."/>
            <person name="Henske J.K."/>
            <person name="Solomon K.V."/>
            <person name="De Groot R."/>
            <person name="Kuo A."/>
            <person name="Mondo S.J."/>
            <person name="Salamov A.A."/>
            <person name="Labutti K."/>
            <person name="Zhao Z."/>
            <person name="Chiniquy J."/>
            <person name="Barry K."/>
            <person name="Brewer H.M."/>
            <person name="Purvine S.O."/>
            <person name="Wright A.T."/>
            <person name="Boxma B."/>
            <person name="Van Alen T."/>
            <person name="Hackstein J.H."/>
            <person name="Baker S.E."/>
            <person name="Grigoriev I.V."/>
            <person name="O'Malley M.A."/>
        </authorList>
    </citation>
    <scope>NUCLEOTIDE SEQUENCE [LARGE SCALE GENOMIC DNA]</scope>
    <source>
        <strain evidence="10 11">G1</strain>
    </source>
</reference>
<feature type="binding site" evidence="9">
    <location>
        <position position="76"/>
    </location>
    <ligand>
        <name>S-adenosyl-L-methionine</name>
        <dbReference type="ChEBI" id="CHEBI:59789"/>
    </ligand>
</feature>
<dbReference type="EC" id="2.1.1.233" evidence="3 8"/>
<dbReference type="InterPro" id="IPR029063">
    <property type="entry name" value="SAM-dependent_MTases_sf"/>
</dbReference>
<dbReference type="PIRSF" id="PIRSF016305">
    <property type="entry name" value="LCM_mtfrase"/>
    <property type="match status" value="1"/>
</dbReference>
<dbReference type="GO" id="GO:0018423">
    <property type="term" value="F:protein C-terminal leucine carboxyl O-methyltransferase activity"/>
    <property type="evidence" value="ECO:0007669"/>
    <property type="project" value="UniProtKB-EC"/>
</dbReference>
<evidence type="ECO:0000313" key="11">
    <source>
        <dbReference type="Proteomes" id="UP000193920"/>
    </source>
</evidence>
<keyword evidence="7 8" id="KW-0949">S-adenosyl-L-methionine</keyword>
<proteinExistence type="inferred from homology"/>
<feature type="binding site" evidence="9">
    <location>
        <position position="198"/>
    </location>
    <ligand>
        <name>S-adenosyl-L-methionine</name>
        <dbReference type="ChEBI" id="CHEBI:59789"/>
    </ligand>
</feature>
<dbReference type="PANTHER" id="PTHR13600:SF21">
    <property type="entry name" value="LEUCINE CARBOXYL METHYLTRANSFERASE 1"/>
    <property type="match status" value="1"/>
</dbReference>
<dbReference type="GO" id="GO:0009966">
    <property type="term" value="P:regulation of signal transduction"/>
    <property type="evidence" value="ECO:0007669"/>
    <property type="project" value="UniProtKB-ARBA"/>
</dbReference>
<evidence type="ECO:0000256" key="3">
    <source>
        <dbReference type="ARBA" id="ARBA00012834"/>
    </source>
</evidence>
<comment type="caution">
    <text evidence="10">The sequence shown here is derived from an EMBL/GenBank/DDBJ whole genome shotgun (WGS) entry which is preliminary data.</text>
</comment>
<sequence>MPLGPPIGFHYQGYDTAYGSIGDSAEDAVRGTNDSAVESRCSAVNLGYFKDDYVKFFTRRTNERRPPIINRGSYARFMGFDIFINKFLEAGDMNKQIVVLGAGSDTKYFNLKQENKQPFKFFEIDFPQITFKKIQTIKRNKQISNLIGDYEINNGNTELYGKDYYIISEDLKFFTTKVVEKLKQHGFDINLPTMFLSECVMIYMDPMDSDAIVKWISDNVPTAMILAYEQILPNDAFGQMMIKNLKARNIELKGIDAYPDLEDQKKRYLSRGWDQAYAININYFFNSHIDPSEYHRQMLIEIFDEIEEWKLIAQHYCFAWAFNTKNEVYKNIFNDIKFPTYSLSIPKNALPKKMGSKDDNMDVDN</sequence>
<dbReference type="SUPFAM" id="SSF53335">
    <property type="entry name" value="S-adenosyl-L-methionine-dependent methyltransferases"/>
    <property type="match status" value="1"/>
</dbReference>
<evidence type="ECO:0000256" key="4">
    <source>
        <dbReference type="ARBA" id="ARBA00017497"/>
    </source>
</evidence>
<comment type="similarity">
    <text evidence="2 8">Belongs to the methyltransferase superfamily. LCMT family.</text>
</comment>
<keyword evidence="6 8" id="KW-0808">Transferase</keyword>
<dbReference type="FunFam" id="3.40.50.150:FF:000092">
    <property type="entry name" value="Leucine carboxyl methyltransferase 1"/>
    <property type="match status" value="1"/>
</dbReference>
<dbReference type="InterPro" id="IPR016651">
    <property type="entry name" value="LCMT1"/>
</dbReference>
<evidence type="ECO:0000256" key="7">
    <source>
        <dbReference type="ARBA" id="ARBA00022691"/>
    </source>
</evidence>
<evidence type="ECO:0000313" key="10">
    <source>
        <dbReference type="EMBL" id="ORY82772.1"/>
    </source>
</evidence>
<dbReference type="Proteomes" id="UP000193920">
    <property type="component" value="Unassembled WGS sequence"/>
</dbReference>
<gene>
    <name evidence="10" type="ORF">LY90DRAFT_396575</name>
</gene>
<evidence type="ECO:0000256" key="1">
    <source>
        <dbReference type="ARBA" id="ARBA00000724"/>
    </source>
</evidence>
<dbReference type="PANTHER" id="PTHR13600">
    <property type="entry name" value="LEUCINE CARBOXYL METHYLTRANSFERASE"/>
    <property type="match status" value="1"/>
</dbReference>
<dbReference type="EMBL" id="MCOG01000008">
    <property type="protein sequence ID" value="ORY82772.1"/>
    <property type="molecule type" value="Genomic_DNA"/>
</dbReference>
<feature type="binding site" evidence="9">
    <location>
        <begin position="170"/>
        <end position="171"/>
    </location>
    <ligand>
        <name>S-adenosyl-L-methionine</name>
        <dbReference type="ChEBI" id="CHEBI:59789"/>
    </ligand>
</feature>
<evidence type="ECO:0000256" key="8">
    <source>
        <dbReference type="PIRNR" id="PIRNR016305"/>
    </source>
</evidence>
<dbReference type="STRING" id="1754190.A0A1Y2FFT5"/>
<dbReference type="Gene3D" id="3.40.50.150">
    <property type="entry name" value="Vaccinia Virus protein VP39"/>
    <property type="match status" value="1"/>
</dbReference>
<accession>A0A1Y2FFT5</accession>
<dbReference type="OrthoDB" id="203237at2759"/>
<name>A0A1Y2FFT5_9FUNG</name>
<evidence type="ECO:0000256" key="6">
    <source>
        <dbReference type="ARBA" id="ARBA00022679"/>
    </source>
</evidence>
<protein>
    <recommendedName>
        <fullName evidence="4 8">Leucine carboxyl methyltransferase 1</fullName>
        <ecNumber evidence="3 8">2.1.1.233</ecNumber>
    </recommendedName>
</protein>
<dbReference type="InterPro" id="IPR007213">
    <property type="entry name" value="Ppm1/Ppm2/Tcmp"/>
</dbReference>
<evidence type="ECO:0000256" key="2">
    <source>
        <dbReference type="ARBA" id="ARBA00010703"/>
    </source>
</evidence>